<dbReference type="Proteomes" id="UP000539350">
    <property type="component" value="Unassembled WGS sequence"/>
</dbReference>
<dbReference type="AlphaFoldDB" id="A0A7W2TUI3"/>
<dbReference type="InterPro" id="IPR051447">
    <property type="entry name" value="Lipoprotein-release_system"/>
</dbReference>
<keyword evidence="6 8" id="KW-1133">Transmembrane helix</keyword>
<dbReference type="PANTHER" id="PTHR30489">
    <property type="entry name" value="LIPOPROTEIN-RELEASING SYSTEM TRANSMEMBRANE PROTEIN LOLE"/>
    <property type="match status" value="1"/>
</dbReference>
<dbReference type="Pfam" id="PF02687">
    <property type="entry name" value="FtsX"/>
    <property type="match status" value="1"/>
</dbReference>
<sequence>MRSVRGLLDHYALFVGLRYSFSRKRNRFTSLIALMSMLGMVIGVASLITVLSVMNGFSAELRHRILSLVPHGYVESNGPGISDWRQLAADLKQAPAVLAVSPYISDKVIFGGRHLLRGGVLTAIDPQSEAEVSRMPESIILGSLDELTETPFSVVLGASLARVLGVGLGDRLEVTIPRLTVSPLGLFPRSKRLVVVALFEVGAEPDSYQAYVSLRTGQKLFGGGDRVAGLQLKTKDLFSAPQTLNALASTLPAGLSVRDWSQTQGSLFRAVKMEKIMVSLLLLSVVAVAAFNIVSTLVMSVAEKRRDIAVLRTMGARAGGVMAIFVAHGLGLAGVGIALGCAVGVLLASYIAEVTRFFEQLLGVKLFDPSVYFISELPSQLQWSDVVTVVFASFLLSLIATLYPAWRAAHIAPAEVLRYE</sequence>
<proteinExistence type="inferred from homology"/>
<keyword evidence="7 8" id="KW-0472">Membrane</keyword>
<evidence type="ECO:0000256" key="6">
    <source>
        <dbReference type="ARBA" id="ARBA00022989"/>
    </source>
</evidence>
<dbReference type="RefSeq" id="WP_182168942.1">
    <property type="nucleotide sequence ID" value="NZ_JACFXU010000013.1"/>
</dbReference>
<comment type="similarity">
    <text evidence="2">Belongs to the ABC-4 integral membrane protein family. LolC/E subfamily.</text>
</comment>
<dbReference type="GO" id="GO:0042953">
    <property type="term" value="P:lipoprotein transport"/>
    <property type="evidence" value="ECO:0007669"/>
    <property type="project" value="InterPro"/>
</dbReference>
<feature type="transmembrane region" description="Helical" evidence="8">
    <location>
        <begin position="276"/>
        <end position="302"/>
    </location>
</feature>
<reference evidence="11 12" key="1">
    <citation type="submission" date="2020-07" db="EMBL/GenBank/DDBJ databases">
        <title>Halieaceae bacterium, F7430, whole genome shotgun sequencing project.</title>
        <authorList>
            <person name="Jiang S."/>
            <person name="Liu Z.W."/>
            <person name="Du Z.J."/>
        </authorList>
    </citation>
    <scope>NUCLEOTIDE SEQUENCE [LARGE SCALE GENOMIC DNA]</scope>
    <source>
        <strain evidence="11 12">F7430</strain>
    </source>
</reference>
<feature type="domain" description="MacB-like periplasmic core" evidence="10">
    <location>
        <begin position="34"/>
        <end position="247"/>
    </location>
</feature>
<comment type="caution">
    <text evidence="11">The sequence shown here is derived from an EMBL/GenBank/DDBJ whole genome shotgun (WGS) entry which is preliminary data.</text>
</comment>
<evidence type="ECO:0000256" key="4">
    <source>
        <dbReference type="ARBA" id="ARBA00022475"/>
    </source>
</evidence>
<evidence type="ECO:0000256" key="1">
    <source>
        <dbReference type="ARBA" id="ARBA00004651"/>
    </source>
</evidence>
<evidence type="ECO:0000313" key="12">
    <source>
        <dbReference type="Proteomes" id="UP000539350"/>
    </source>
</evidence>
<evidence type="ECO:0000313" key="11">
    <source>
        <dbReference type="EMBL" id="MBA6412120.1"/>
    </source>
</evidence>
<comment type="subcellular location">
    <subcellularLocation>
        <location evidence="1">Cell membrane</location>
        <topology evidence="1">Multi-pass membrane protein</topology>
    </subcellularLocation>
</comment>
<accession>A0A7W2TUI3</accession>
<keyword evidence="4" id="KW-1003">Cell membrane</keyword>
<feature type="transmembrane region" description="Helical" evidence="8">
    <location>
        <begin position="28"/>
        <end position="54"/>
    </location>
</feature>
<gene>
    <name evidence="11" type="ORF">H2508_03240</name>
</gene>
<feature type="domain" description="ABC3 transporter permease C-terminal" evidence="9">
    <location>
        <begin position="281"/>
        <end position="413"/>
    </location>
</feature>
<dbReference type="InterPro" id="IPR011925">
    <property type="entry name" value="LolCE_TM"/>
</dbReference>
<keyword evidence="5 8" id="KW-0812">Transmembrane</keyword>
<evidence type="ECO:0000256" key="5">
    <source>
        <dbReference type="ARBA" id="ARBA00022692"/>
    </source>
</evidence>
<protein>
    <submittedName>
        <fullName evidence="11">Lipoprotein-releasing ABC transporter permease subunit</fullName>
    </submittedName>
</protein>
<dbReference type="EMBL" id="JACFXU010000013">
    <property type="protein sequence ID" value="MBA6412120.1"/>
    <property type="molecule type" value="Genomic_DNA"/>
</dbReference>
<dbReference type="InterPro" id="IPR003838">
    <property type="entry name" value="ABC3_permease_C"/>
</dbReference>
<evidence type="ECO:0000259" key="9">
    <source>
        <dbReference type="Pfam" id="PF02687"/>
    </source>
</evidence>
<feature type="transmembrane region" description="Helical" evidence="8">
    <location>
        <begin position="323"/>
        <end position="352"/>
    </location>
</feature>
<evidence type="ECO:0000256" key="3">
    <source>
        <dbReference type="ARBA" id="ARBA00022448"/>
    </source>
</evidence>
<dbReference type="NCBIfam" id="TIGR02212">
    <property type="entry name" value="lolCE"/>
    <property type="match status" value="1"/>
</dbReference>
<evidence type="ECO:0000256" key="7">
    <source>
        <dbReference type="ARBA" id="ARBA00023136"/>
    </source>
</evidence>
<organism evidence="11 12">
    <name type="scientific">Sediminihaliea albiluteola</name>
    <dbReference type="NCBI Taxonomy" id="2758564"/>
    <lineage>
        <taxon>Bacteria</taxon>
        <taxon>Pseudomonadati</taxon>
        <taxon>Pseudomonadota</taxon>
        <taxon>Gammaproteobacteria</taxon>
        <taxon>Cellvibrionales</taxon>
        <taxon>Halieaceae</taxon>
        <taxon>Sediminihaliea</taxon>
    </lineage>
</organism>
<dbReference type="InterPro" id="IPR025857">
    <property type="entry name" value="MacB_PCD"/>
</dbReference>
<keyword evidence="3" id="KW-0813">Transport</keyword>
<feature type="transmembrane region" description="Helical" evidence="8">
    <location>
        <begin position="386"/>
        <end position="406"/>
    </location>
</feature>
<dbReference type="Pfam" id="PF12704">
    <property type="entry name" value="MacB_PCD"/>
    <property type="match status" value="1"/>
</dbReference>
<dbReference type="GO" id="GO:0098797">
    <property type="term" value="C:plasma membrane protein complex"/>
    <property type="evidence" value="ECO:0007669"/>
    <property type="project" value="TreeGrafter"/>
</dbReference>
<dbReference type="GO" id="GO:0044874">
    <property type="term" value="P:lipoprotein localization to outer membrane"/>
    <property type="evidence" value="ECO:0007669"/>
    <property type="project" value="TreeGrafter"/>
</dbReference>
<dbReference type="PANTHER" id="PTHR30489:SF0">
    <property type="entry name" value="LIPOPROTEIN-RELEASING SYSTEM TRANSMEMBRANE PROTEIN LOLE"/>
    <property type="match status" value="1"/>
</dbReference>
<evidence type="ECO:0000256" key="8">
    <source>
        <dbReference type="SAM" id="Phobius"/>
    </source>
</evidence>
<name>A0A7W2TUI3_9GAMM</name>
<evidence type="ECO:0000259" key="10">
    <source>
        <dbReference type="Pfam" id="PF12704"/>
    </source>
</evidence>
<evidence type="ECO:0000256" key="2">
    <source>
        <dbReference type="ARBA" id="ARBA00005236"/>
    </source>
</evidence>
<keyword evidence="12" id="KW-1185">Reference proteome</keyword>
<keyword evidence="11" id="KW-0449">Lipoprotein</keyword>